<protein>
    <submittedName>
        <fullName evidence="3">DUF5593 domain-containing protein</fullName>
    </submittedName>
</protein>
<dbReference type="RefSeq" id="WP_168798927.1">
    <property type="nucleotide sequence ID" value="NZ_JARDXE010000028.1"/>
</dbReference>
<dbReference type="InterPro" id="IPR048578">
    <property type="entry name" value="Rv3651-like_C"/>
</dbReference>
<dbReference type="Pfam" id="PF21043">
    <property type="entry name" value="Rv3651-like_C"/>
    <property type="match status" value="1"/>
</dbReference>
<sequence length="336" mass="37027">MTTKWLMIETFGDAAPSIVGLGSAPRRFVPIERVLKSRDSLELVKRIIDEVSASPGQIDRRSADGQRRLIVEPLITFSGRLHGIHLWFGRSNETVPEHDPAGAWLFNLTAGKASGSVALLDLYGVPEDERHTEKAMAGAFTRLRTNHDESDALSKIVQSQPGTVHQAVWTVERDDGELRAAHFSCRMLKENDPETGQPQVILRGITQDIGPAVEVTSAPPPVVLEYRVLEAATNDGEYRAIVNLKTLQLIRWVGDAMPGLAWESVDDQVEPSIHPDDFHIALAMSEGLARGKTRGVIRFRQLSGAWKTYAVDATLMMLDQHTTAGLVMIREASSPE</sequence>
<dbReference type="Pfam" id="PF18007">
    <property type="entry name" value="Rv3651-like_N"/>
    <property type="match status" value="1"/>
</dbReference>
<reference evidence="3" key="1">
    <citation type="submission" date="2023-02" db="EMBL/GenBank/DDBJ databases">
        <title>A novel hydrolase synthesized by Rhodococcus erythropolis HQ is responsible for the detoxification of Zearalenone.</title>
        <authorList>
            <person name="Hu J."/>
            <person name="Xu J."/>
        </authorList>
    </citation>
    <scope>NUCLEOTIDE SEQUENCE</scope>
    <source>
        <strain evidence="3">HQ</strain>
    </source>
</reference>
<dbReference type="InterPro" id="IPR041458">
    <property type="entry name" value="Rv3651-like_N"/>
</dbReference>
<gene>
    <name evidence="3" type="ORF">PXH69_31535</name>
</gene>
<proteinExistence type="predicted"/>
<accession>A0AAW6LVV2</accession>
<evidence type="ECO:0000313" key="4">
    <source>
        <dbReference type="Proteomes" id="UP001217325"/>
    </source>
</evidence>
<feature type="domain" description="Rv3651-like C-terminal" evidence="2">
    <location>
        <begin position="226"/>
        <end position="332"/>
    </location>
</feature>
<evidence type="ECO:0000313" key="3">
    <source>
        <dbReference type="EMBL" id="MDE8649510.1"/>
    </source>
</evidence>
<dbReference type="Proteomes" id="UP001217325">
    <property type="component" value="Unassembled WGS sequence"/>
</dbReference>
<dbReference type="EMBL" id="JARDXE010000028">
    <property type="protein sequence ID" value="MDE8649510.1"/>
    <property type="molecule type" value="Genomic_DNA"/>
</dbReference>
<comment type="caution">
    <text evidence="3">The sequence shown here is derived from an EMBL/GenBank/DDBJ whole genome shotgun (WGS) entry which is preliminary data.</text>
</comment>
<evidence type="ECO:0000259" key="2">
    <source>
        <dbReference type="Pfam" id="PF21043"/>
    </source>
</evidence>
<feature type="domain" description="Rv3651-like N-terminal" evidence="1">
    <location>
        <begin position="4"/>
        <end position="97"/>
    </location>
</feature>
<name>A0AAW6LVV2_RHOSG</name>
<dbReference type="AlphaFoldDB" id="A0AAW6LVV2"/>
<organism evidence="3 4">
    <name type="scientific">Rhodococcus qingshengii</name>
    <dbReference type="NCBI Taxonomy" id="334542"/>
    <lineage>
        <taxon>Bacteria</taxon>
        <taxon>Bacillati</taxon>
        <taxon>Actinomycetota</taxon>
        <taxon>Actinomycetes</taxon>
        <taxon>Mycobacteriales</taxon>
        <taxon>Nocardiaceae</taxon>
        <taxon>Rhodococcus</taxon>
        <taxon>Rhodococcus erythropolis group</taxon>
    </lineage>
</organism>
<evidence type="ECO:0000259" key="1">
    <source>
        <dbReference type="Pfam" id="PF18007"/>
    </source>
</evidence>